<proteinExistence type="predicted"/>
<dbReference type="InterPro" id="IPR019378">
    <property type="entry name" value="GDP-Fuc_O-FucTrfase"/>
</dbReference>
<keyword evidence="4" id="KW-0472">Membrane</keyword>
<dbReference type="Gene3D" id="3.40.50.11350">
    <property type="match status" value="1"/>
</dbReference>
<dbReference type="Proteomes" id="UP000800041">
    <property type="component" value="Unassembled WGS sequence"/>
</dbReference>
<keyword evidence="4" id="KW-1133">Transmembrane helix</keyword>
<evidence type="ECO:0000256" key="4">
    <source>
        <dbReference type="SAM" id="Phobius"/>
    </source>
</evidence>
<keyword evidence="1" id="KW-0808">Transferase</keyword>
<evidence type="ECO:0000256" key="2">
    <source>
        <dbReference type="ARBA" id="ARBA00023253"/>
    </source>
</evidence>
<protein>
    <submittedName>
        <fullName evidence="5">Uncharacterized protein</fullName>
    </submittedName>
</protein>
<dbReference type="GO" id="GO:0016740">
    <property type="term" value="F:transferase activity"/>
    <property type="evidence" value="ECO:0007669"/>
    <property type="project" value="UniProtKB-KW"/>
</dbReference>
<evidence type="ECO:0000256" key="3">
    <source>
        <dbReference type="ARBA" id="ARBA00023277"/>
    </source>
</evidence>
<keyword evidence="3" id="KW-0119">Carbohydrate metabolism</keyword>
<dbReference type="CDD" id="cd11296">
    <property type="entry name" value="O-FucT_like"/>
    <property type="match status" value="1"/>
</dbReference>
<keyword evidence="6" id="KW-1185">Reference proteome</keyword>
<sequence>MGYHSHELHRLVAFLLITLAPIYYFSFVRHSSNHVVPKPWTIPQNFTEKYLETHVDDPFRIAPLAELCESIKWRPNLVLNVHDANGGIGNVRGNLLDFLFFAIHAGASIVLPIRASRGDEDLSALFSDRAPFDTFFDVDVFTESLGAACPQMDIYNSTEYLKTLENDFTPRSMRTDLDPNNTVAASIAGFNEWLAEHEEYDPLNATLVNLGRTLWETNTLAHPTSFRNSFGRILQLQPQVRRLAAIVTLNLATHFSLNIDPSGHGVFPNAFLGAHLRTEADAANAGWLNDQHSNFAAQTDDYLALAATTNLSIIYVASGNVGELANFAEKAWKKFNMTVISKNELLTGTNKAELNALAWDQQALVDYEVLMRCSRFGGFVRSSFSWNIAMRRNLVAWEDWRDKEERKLIVGMRKRKDPFETARREDWVAFDDGLSRIVGRDEWHEMKISKGIWP</sequence>
<dbReference type="Pfam" id="PF10250">
    <property type="entry name" value="O-FucT"/>
    <property type="match status" value="1"/>
</dbReference>
<keyword evidence="4" id="KW-0812">Transmembrane</keyword>
<feature type="transmembrane region" description="Helical" evidence="4">
    <location>
        <begin position="12"/>
        <end position="28"/>
    </location>
</feature>
<accession>A0A6G1HE64</accession>
<dbReference type="GO" id="GO:0006004">
    <property type="term" value="P:fucose metabolic process"/>
    <property type="evidence" value="ECO:0007669"/>
    <property type="project" value="UniProtKB-KW"/>
</dbReference>
<reference evidence="5" key="1">
    <citation type="journal article" date="2020" name="Stud. Mycol.">
        <title>101 Dothideomycetes genomes: a test case for predicting lifestyles and emergence of pathogens.</title>
        <authorList>
            <person name="Haridas S."/>
            <person name="Albert R."/>
            <person name="Binder M."/>
            <person name="Bloem J."/>
            <person name="Labutti K."/>
            <person name="Salamov A."/>
            <person name="Andreopoulos B."/>
            <person name="Baker S."/>
            <person name="Barry K."/>
            <person name="Bills G."/>
            <person name="Bluhm B."/>
            <person name="Cannon C."/>
            <person name="Castanera R."/>
            <person name="Culley D."/>
            <person name="Daum C."/>
            <person name="Ezra D."/>
            <person name="Gonzalez J."/>
            <person name="Henrissat B."/>
            <person name="Kuo A."/>
            <person name="Liang C."/>
            <person name="Lipzen A."/>
            <person name="Lutzoni F."/>
            <person name="Magnuson J."/>
            <person name="Mondo S."/>
            <person name="Nolan M."/>
            <person name="Ohm R."/>
            <person name="Pangilinan J."/>
            <person name="Park H.-J."/>
            <person name="Ramirez L."/>
            <person name="Alfaro M."/>
            <person name="Sun H."/>
            <person name="Tritt A."/>
            <person name="Yoshinaga Y."/>
            <person name="Zwiers L.-H."/>
            <person name="Turgeon B."/>
            <person name="Goodwin S."/>
            <person name="Spatafora J."/>
            <person name="Crous P."/>
            <person name="Grigoriev I."/>
        </authorList>
    </citation>
    <scope>NUCLEOTIDE SEQUENCE</scope>
    <source>
        <strain evidence="5">CBS 113979</strain>
    </source>
</reference>
<dbReference type="EMBL" id="ML977139">
    <property type="protein sequence ID" value="KAF1991511.1"/>
    <property type="molecule type" value="Genomic_DNA"/>
</dbReference>
<gene>
    <name evidence="5" type="ORF">K402DRAFT_388910</name>
</gene>
<name>A0A6G1HE64_9PEZI</name>
<organism evidence="5 6">
    <name type="scientific">Aulographum hederae CBS 113979</name>
    <dbReference type="NCBI Taxonomy" id="1176131"/>
    <lineage>
        <taxon>Eukaryota</taxon>
        <taxon>Fungi</taxon>
        <taxon>Dikarya</taxon>
        <taxon>Ascomycota</taxon>
        <taxon>Pezizomycotina</taxon>
        <taxon>Dothideomycetes</taxon>
        <taxon>Pleosporomycetidae</taxon>
        <taxon>Aulographales</taxon>
        <taxon>Aulographaceae</taxon>
    </lineage>
</organism>
<dbReference type="AlphaFoldDB" id="A0A6G1HE64"/>
<dbReference type="OrthoDB" id="20368at2759"/>
<evidence type="ECO:0000313" key="5">
    <source>
        <dbReference type="EMBL" id="KAF1991511.1"/>
    </source>
</evidence>
<keyword evidence="2" id="KW-0294">Fucose metabolism</keyword>
<evidence type="ECO:0000256" key="1">
    <source>
        <dbReference type="ARBA" id="ARBA00022679"/>
    </source>
</evidence>
<evidence type="ECO:0000313" key="6">
    <source>
        <dbReference type="Proteomes" id="UP000800041"/>
    </source>
</evidence>